<accession>A0ABV1FR13</accession>
<dbReference type="InterPro" id="IPR050320">
    <property type="entry name" value="N5-glutamine_MTase"/>
</dbReference>
<feature type="domain" description="Methyltransferase" evidence="4">
    <location>
        <begin position="118"/>
        <end position="220"/>
    </location>
</feature>
<dbReference type="GO" id="GO:0102559">
    <property type="term" value="F:peptide chain release factor N(5)-glutamine methyltransferase activity"/>
    <property type="evidence" value="ECO:0007669"/>
    <property type="project" value="UniProtKB-EC"/>
</dbReference>
<dbReference type="Pfam" id="PF13847">
    <property type="entry name" value="Methyltransf_31"/>
    <property type="match status" value="1"/>
</dbReference>
<organism evidence="6 7">
    <name type="scientific">Hallella faecis</name>
    <dbReference type="NCBI Taxonomy" id="2841596"/>
    <lineage>
        <taxon>Bacteria</taxon>
        <taxon>Pseudomonadati</taxon>
        <taxon>Bacteroidota</taxon>
        <taxon>Bacteroidia</taxon>
        <taxon>Bacteroidales</taxon>
        <taxon>Prevotellaceae</taxon>
        <taxon>Hallella</taxon>
    </lineage>
</organism>
<dbReference type="Gene3D" id="3.40.50.150">
    <property type="entry name" value="Vaccinia Virus protein VP39"/>
    <property type="match status" value="1"/>
</dbReference>
<dbReference type="InterPro" id="IPR029063">
    <property type="entry name" value="SAM-dependent_MTases_sf"/>
</dbReference>
<dbReference type="Pfam" id="PF17827">
    <property type="entry name" value="PrmC_N"/>
    <property type="match status" value="1"/>
</dbReference>
<dbReference type="InterPro" id="IPR004556">
    <property type="entry name" value="HemK-like"/>
</dbReference>
<dbReference type="InterPro" id="IPR040758">
    <property type="entry name" value="PrmC_N"/>
</dbReference>
<evidence type="ECO:0000313" key="6">
    <source>
        <dbReference type="EMBL" id="MEQ2486851.1"/>
    </source>
</evidence>
<dbReference type="GO" id="GO:0032259">
    <property type="term" value="P:methylation"/>
    <property type="evidence" value="ECO:0007669"/>
    <property type="project" value="UniProtKB-KW"/>
</dbReference>
<evidence type="ECO:0000256" key="3">
    <source>
        <dbReference type="ARBA" id="ARBA00022691"/>
    </source>
</evidence>
<gene>
    <name evidence="6" type="primary">prmC</name>
    <name evidence="6" type="ORF">AAAT34_07245</name>
</gene>
<keyword evidence="2 6" id="KW-0808">Transferase</keyword>
<dbReference type="InterPro" id="IPR019874">
    <property type="entry name" value="RF_methyltr_PrmC"/>
</dbReference>
<evidence type="ECO:0000256" key="2">
    <source>
        <dbReference type="ARBA" id="ARBA00022679"/>
    </source>
</evidence>
<dbReference type="NCBIfam" id="TIGR00536">
    <property type="entry name" value="hemK_fam"/>
    <property type="match status" value="1"/>
</dbReference>
<dbReference type="InterPro" id="IPR025714">
    <property type="entry name" value="Methyltranfer_dom"/>
</dbReference>
<keyword evidence="1 6" id="KW-0489">Methyltransferase</keyword>
<evidence type="ECO:0000259" key="5">
    <source>
        <dbReference type="Pfam" id="PF17827"/>
    </source>
</evidence>
<dbReference type="Proteomes" id="UP001487296">
    <property type="component" value="Unassembled WGS sequence"/>
</dbReference>
<protein>
    <submittedName>
        <fullName evidence="6">Peptide chain release factor N(5)-glutamine methyltransferase</fullName>
        <ecNumber evidence="6">2.1.1.297</ecNumber>
    </submittedName>
</protein>
<dbReference type="EMBL" id="JBBNFP010000024">
    <property type="protein sequence ID" value="MEQ2486851.1"/>
    <property type="molecule type" value="Genomic_DNA"/>
</dbReference>
<dbReference type="CDD" id="cd02440">
    <property type="entry name" value="AdoMet_MTases"/>
    <property type="match status" value="1"/>
</dbReference>
<reference evidence="6 7" key="1">
    <citation type="submission" date="2024-04" db="EMBL/GenBank/DDBJ databases">
        <title>Human intestinal bacterial collection.</title>
        <authorList>
            <person name="Pauvert C."/>
            <person name="Hitch T.C.A."/>
            <person name="Clavel T."/>
        </authorList>
    </citation>
    <scope>NUCLEOTIDE SEQUENCE [LARGE SCALE GENOMIC DNA]</scope>
    <source>
        <strain evidence="6 7">CLA-AA-H145</strain>
    </source>
</reference>
<dbReference type="Gene3D" id="1.10.8.10">
    <property type="entry name" value="DNA helicase RuvA subunit, C-terminal domain"/>
    <property type="match status" value="1"/>
</dbReference>
<dbReference type="NCBIfam" id="TIGR03534">
    <property type="entry name" value="RF_mod_PrmC"/>
    <property type="match status" value="1"/>
</dbReference>
<feature type="domain" description="Release factor glutamine methyltransferase N-terminal" evidence="5">
    <location>
        <begin position="18"/>
        <end position="72"/>
    </location>
</feature>
<dbReference type="EC" id="2.1.1.297" evidence="6"/>
<proteinExistence type="predicted"/>
<comment type="caution">
    <text evidence="6">The sequence shown here is derived from an EMBL/GenBank/DDBJ whole genome shotgun (WGS) entry which is preliminary data.</text>
</comment>
<sequence length="298" mass="33437">MTYSILWHRLLPLYDPNEAQGIVRWVLDVAFDMSLTDIVCGKVSDLSRDDADRLEKMMQRLEKGEPVQYVLGETEFCDRVFRVAPGVLIPRPETADLCQRILAANARPYCCLQPPVPLRVLDVGTGSGCIAITLALGLAPVEVSAWDISPDALLVARHNAHRLQAQVNFELRDALEAATCAAADGEGDRWDVIVSNPPYIAERERADMRPNVLNHEPELALFVPDADPLRFYRAIAQYARLTLRPEGQLWFEINPLFADDLERMLVEMGFADCQLIADAFGRLRFARAMMPARKPVAH</sequence>
<dbReference type="PROSITE" id="PS00092">
    <property type="entry name" value="N6_MTASE"/>
    <property type="match status" value="1"/>
</dbReference>
<dbReference type="PANTHER" id="PTHR18895:SF74">
    <property type="entry name" value="MTRF1L RELEASE FACTOR GLUTAMINE METHYLTRANSFERASE"/>
    <property type="match status" value="1"/>
</dbReference>
<dbReference type="PANTHER" id="PTHR18895">
    <property type="entry name" value="HEMK METHYLTRANSFERASE"/>
    <property type="match status" value="1"/>
</dbReference>
<evidence type="ECO:0000313" key="7">
    <source>
        <dbReference type="Proteomes" id="UP001487296"/>
    </source>
</evidence>
<dbReference type="InterPro" id="IPR002052">
    <property type="entry name" value="DNA_methylase_N6_adenine_CS"/>
</dbReference>
<name>A0ABV1FR13_9BACT</name>
<dbReference type="RefSeq" id="WP_215759928.1">
    <property type="nucleotide sequence ID" value="NZ_JAHKBE010000024.1"/>
</dbReference>
<dbReference type="SUPFAM" id="SSF53335">
    <property type="entry name" value="S-adenosyl-L-methionine-dependent methyltransferases"/>
    <property type="match status" value="1"/>
</dbReference>
<keyword evidence="3" id="KW-0949">S-adenosyl-L-methionine</keyword>
<evidence type="ECO:0000259" key="4">
    <source>
        <dbReference type="Pfam" id="PF13847"/>
    </source>
</evidence>
<evidence type="ECO:0000256" key="1">
    <source>
        <dbReference type="ARBA" id="ARBA00022603"/>
    </source>
</evidence>
<keyword evidence="7" id="KW-1185">Reference proteome</keyword>